<proteinExistence type="predicted"/>
<name>A0A0C9VCP5_SPHS4</name>
<dbReference type="GO" id="GO:0051920">
    <property type="term" value="F:peroxiredoxin activity"/>
    <property type="evidence" value="ECO:0007669"/>
    <property type="project" value="InterPro"/>
</dbReference>
<organism evidence="2 3">
    <name type="scientific">Sphaerobolus stellatus (strain SS14)</name>
    <dbReference type="NCBI Taxonomy" id="990650"/>
    <lineage>
        <taxon>Eukaryota</taxon>
        <taxon>Fungi</taxon>
        <taxon>Dikarya</taxon>
        <taxon>Basidiomycota</taxon>
        <taxon>Agaricomycotina</taxon>
        <taxon>Agaricomycetes</taxon>
        <taxon>Phallomycetidae</taxon>
        <taxon>Geastrales</taxon>
        <taxon>Sphaerobolaceae</taxon>
        <taxon>Sphaerobolus</taxon>
    </lineage>
</organism>
<dbReference type="Proteomes" id="UP000054279">
    <property type="component" value="Unassembled WGS sequence"/>
</dbReference>
<dbReference type="Pfam" id="PF02627">
    <property type="entry name" value="CMD"/>
    <property type="match status" value="1"/>
</dbReference>
<evidence type="ECO:0000259" key="1">
    <source>
        <dbReference type="Pfam" id="PF02627"/>
    </source>
</evidence>
<dbReference type="AlphaFoldDB" id="A0A0C9VCP5"/>
<dbReference type="Gene3D" id="1.20.1290.10">
    <property type="entry name" value="AhpD-like"/>
    <property type="match status" value="1"/>
</dbReference>
<dbReference type="InterPro" id="IPR003779">
    <property type="entry name" value="CMD-like"/>
</dbReference>
<dbReference type="OrthoDB" id="9998495at2759"/>
<evidence type="ECO:0000313" key="3">
    <source>
        <dbReference type="Proteomes" id="UP000054279"/>
    </source>
</evidence>
<evidence type="ECO:0000313" key="2">
    <source>
        <dbReference type="EMBL" id="KIJ44749.1"/>
    </source>
</evidence>
<protein>
    <recommendedName>
        <fullName evidence="1">Carboxymuconolactone decarboxylase-like domain-containing protein</fullName>
    </recommendedName>
</protein>
<reference evidence="2 3" key="1">
    <citation type="submission" date="2014-06" db="EMBL/GenBank/DDBJ databases">
        <title>Evolutionary Origins and Diversification of the Mycorrhizal Mutualists.</title>
        <authorList>
            <consortium name="DOE Joint Genome Institute"/>
            <consortium name="Mycorrhizal Genomics Consortium"/>
            <person name="Kohler A."/>
            <person name="Kuo A."/>
            <person name="Nagy L.G."/>
            <person name="Floudas D."/>
            <person name="Copeland A."/>
            <person name="Barry K.W."/>
            <person name="Cichocki N."/>
            <person name="Veneault-Fourrey C."/>
            <person name="LaButti K."/>
            <person name="Lindquist E.A."/>
            <person name="Lipzen A."/>
            <person name="Lundell T."/>
            <person name="Morin E."/>
            <person name="Murat C."/>
            <person name="Riley R."/>
            <person name="Ohm R."/>
            <person name="Sun H."/>
            <person name="Tunlid A."/>
            <person name="Henrissat B."/>
            <person name="Grigoriev I.V."/>
            <person name="Hibbett D.S."/>
            <person name="Martin F."/>
        </authorList>
    </citation>
    <scope>NUCLEOTIDE SEQUENCE [LARGE SCALE GENOMIC DNA]</scope>
    <source>
        <strain evidence="2 3">SS14</strain>
    </source>
</reference>
<dbReference type="SUPFAM" id="SSF69118">
    <property type="entry name" value="AhpD-like"/>
    <property type="match status" value="1"/>
</dbReference>
<dbReference type="EMBL" id="KN837115">
    <property type="protein sequence ID" value="KIJ44749.1"/>
    <property type="molecule type" value="Genomic_DNA"/>
</dbReference>
<gene>
    <name evidence="2" type="ORF">M422DRAFT_251732</name>
</gene>
<dbReference type="PANTHER" id="PTHR34846:SF11">
    <property type="entry name" value="4-CARBOXYMUCONOLACTONE DECARBOXYLASE FAMILY PROTEIN (AFU_ORTHOLOGUE AFUA_6G11590)"/>
    <property type="match status" value="1"/>
</dbReference>
<accession>A0A0C9VCP5</accession>
<sequence length="196" mass="21894">MPRIPYVFPEPGTSPAADELRKSRKKGQLHVVDGMFLNSSVLAPEYNRFFGALWRSKINPAIRELLMLRVAALNYATFEWIAHEPMGRAAGLTDDQLRAIRDVSYLRPVKEKRPSPSPALTPLMIAAIEYADAMTLDVKVPQEVFDALKAHLDNQEMFEATAIVSGYNMITRIILATDVGDLANTEVPQVKSKNKL</sequence>
<dbReference type="PANTHER" id="PTHR34846">
    <property type="entry name" value="4-CARBOXYMUCONOLACTONE DECARBOXYLASE FAMILY PROTEIN (AFU_ORTHOLOGUE AFUA_6G11590)"/>
    <property type="match status" value="1"/>
</dbReference>
<dbReference type="InterPro" id="IPR029032">
    <property type="entry name" value="AhpD-like"/>
</dbReference>
<keyword evidence="3" id="KW-1185">Reference proteome</keyword>
<feature type="domain" description="Carboxymuconolactone decarboxylase-like" evidence="1">
    <location>
        <begin position="50"/>
        <end position="103"/>
    </location>
</feature>
<dbReference type="HOGENOM" id="CLU_082760_2_0_1"/>